<dbReference type="eggNOG" id="COG0264">
    <property type="taxonomic scope" value="Bacteria"/>
</dbReference>
<dbReference type="FunFam" id="1.10.8.10:FF:000001">
    <property type="entry name" value="Elongation factor Ts"/>
    <property type="match status" value="1"/>
</dbReference>
<gene>
    <name evidence="6" type="primary">tsf</name>
    <name evidence="8" type="ORF">OP10G_4613</name>
</gene>
<dbReference type="GO" id="GO:0005737">
    <property type="term" value="C:cytoplasm"/>
    <property type="evidence" value="ECO:0007669"/>
    <property type="project" value="UniProtKB-SubCell"/>
</dbReference>
<dbReference type="GO" id="GO:0003746">
    <property type="term" value="F:translation elongation factor activity"/>
    <property type="evidence" value="ECO:0007669"/>
    <property type="project" value="UniProtKB-UniRule"/>
</dbReference>
<dbReference type="AlphaFoldDB" id="A0A068NX16"/>
<dbReference type="PANTHER" id="PTHR11741">
    <property type="entry name" value="ELONGATION FACTOR TS"/>
    <property type="match status" value="1"/>
</dbReference>
<keyword evidence="6" id="KW-0963">Cytoplasm</keyword>
<accession>A0A068NX16</accession>
<dbReference type="Gene3D" id="1.10.8.10">
    <property type="entry name" value="DNA helicase RuvA subunit, C-terminal domain"/>
    <property type="match status" value="1"/>
</dbReference>
<keyword evidence="9" id="KW-1185">Reference proteome</keyword>
<evidence type="ECO:0000256" key="2">
    <source>
        <dbReference type="ARBA" id="ARBA00016956"/>
    </source>
</evidence>
<evidence type="ECO:0000256" key="6">
    <source>
        <dbReference type="HAMAP-Rule" id="MF_00050"/>
    </source>
</evidence>
<dbReference type="Gene3D" id="3.30.479.20">
    <property type="entry name" value="Elongation factor Ts, dimerisation domain"/>
    <property type="match status" value="2"/>
</dbReference>
<comment type="similarity">
    <text evidence="1 6">Belongs to the EF-Ts family.</text>
</comment>
<evidence type="ECO:0000256" key="5">
    <source>
        <dbReference type="ARBA" id="ARBA00025453"/>
    </source>
</evidence>
<dbReference type="NCBIfam" id="TIGR00116">
    <property type="entry name" value="tsf"/>
    <property type="match status" value="1"/>
</dbReference>
<dbReference type="InterPro" id="IPR001816">
    <property type="entry name" value="Transl_elong_EFTs/EF1B"/>
</dbReference>
<comment type="function">
    <text evidence="5 6">Associates with the EF-Tu.GDP complex and induces the exchange of GDP to GTP. It remains bound to the aminoacyl-tRNA.EF-Tu.GTP complex up to the GTP hydrolysis stage on the ribosome.</text>
</comment>
<comment type="subcellular location">
    <subcellularLocation>
        <location evidence="6">Cytoplasm</location>
    </subcellularLocation>
</comment>
<evidence type="ECO:0000313" key="8">
    <source>
        <dbReference type="EMBL" id="AIE87981.1"/>
    </source>
</evidence>
<reference evidence="8 9" key="1">
    <citation type="journal article" date="2014" name="PLoS ONE">
        <title>The first complete genome sequence of the class fimbriimonadia in the phylum armatimonadetes.</title>
        <authorList>
            <person name="Hu Z.Y."/>
            <person name="Wang Y.Z."/>
            <person name="Im W.T."/>
            <person name="Wang S.Y."/>
            <person name="Zhao G.P."/>
            <person name="Zheng H.J."/>
            <person name="Quan Z.X."/>
        </authorList>
    </citation>
    <scope>NUCLEOTIDE SEQUENCE [LARGE SCALE GENOMIC DNA]</scope>
    <source>
        <strain evidence="8">Gsoil 348</strain>
    </source>
</reference>
<dbReference type="SUPFAM" id="SSF46934">
    <property type="entry name" value="UBA-like"/>
    <property type="match status" value="1"/>
</dbReference>
<dbReference type="Proteomes" id="UP000027982">
    <property type="component" value="Chromosome"/>
</dbReference>
<dbReference type="Pfam" id="PF00889">
    <property type="entry name" value="EF_TS"/>
    <property type="match status" value="1"/>
</dbReference>
<proteinExistence type="inferred from homology"/>
<dbReference type="Gene3D" id="1.10.286.20">
    <property type="match status" value="1"/>
</dbReference>
<protein>
    <recommendedName>
        <fullName evidence="2 6">Elongation factor Ts</fullName>
        <shortName evidence="6">EF-Ts</shortName>
    </recommendedName>
</protein>
<sequence>MPPAYKDWKNKDMANYTAQDVKKLREETDAPMMECKSALEESEGDFARAKEILREKGKAQAGKKAGRATGAGVAAFAVGNGSVAGVVLETETDFVSRNEGFVALAQKAADALLADANADLSPFVVEAVASFRENAALGKTARKDGAEVVSIYVHHDKTKAAAVLGEGDAEALRQVAIHAVAFPPAVVSKDQLSQEMLEREIEIETQRAMNEGKPENIAKNIAQGRVNKEYIKAVVLTEQPFYKDPSKSVGQWLQETAKGTKITDFIYLGLGLGEAQ</sequence>
<evidence type="ECO:0000259" key="7">
    <source>
        <dbReference type="Pfam" id="PF00889"/>
    </source>
</evidence>
<name>A0A068NX16_FIMGI</name>
<feature type="domain" description="Translation elongation factor EFTs/EF1B dimerisation" evidence="7">
    <location>
        <begin position="88"/>
        <end position="271"/>
    </location>
</feature>
<evidence type="ECO:0000256" key="1">
    <source>
        <dbReference type="ARBA" id="ARBA00005532"/>
    </source>
</evidence>
<organism evidence="8 9">
    <name type="scientific">Fimbriimonas ginsengisoli Gsoil 348</name>
    <dbReference type="NCBI Taxonomy" id="661478"/>
    <lineage>
        <taxon>Bacteria</taxon>
        <taxon>Bacillati</taxon>
        <taxon>Armatimonadota</taxon>
        <taxon>Fimbriimonadia</taxon>
        <taxon>Fimbriimonadales</taxon>
        <taxon>Fimbriimonadaceae</taxon>
        <taxon>Fimbriimonas</taxon>
    </lineage>
</organism>
<keyword evidence="3 6" id="KW-0251">Elongation factor</keyword>
<dbReference type="EMBL" id="CP007139">
    <property type="protein sequence ID" value="AIE87981.1"/>
    <property type="molecule type" value="Genomic_DNA"/>
</dbReference>
<keyword evidence="4 6" id="KW-0648">Protein biosynthesis</keyword>
<dbReference type="HAMAP" id="MF_00050">
    <property type="entry name" value="EF_Ts"/>
    <property type="match status" value="1"/>
</dbReference>
<dbReference type="KEGG" id="fgi:OP10G_4613"/>
<dbReference type="CDD" id="cd14275">
    <property type="entry name" value="UBA_EF-Ts"/>
    <property type="match status" value="1"/>
</dbReference>
<evidence type="ECO:0000256" key="3">
    <source>
        <dbReference type="ARBA" id="ARBA00022768"/>
    </source>
</evidence>
<dbReference type="HOGENOM" id="CLU_047155_0_0_0"/>
<dbReference type="InterPro" id="IPR036402">
    <property type="entry name" value="EF-Ts_dimer_sf"/>
</dbReference>
<evidence type="ECO:0000313" key="9">
    <source>
        <dbReference type="Proteomes" id="UP000027982"/>
    </source>
</evidence>
<evidence type="ECO:0000256" key="4">
    <source>
        <dbReference type="ARBA" id="ARBA00022917"/>
    </source>
</evidence>
<dbReference type="InterPro" id="IPR009060">
    <property type="entry name" value="UBA-like_sf"/>
</dbReference>
<dbReference type="SUPFAM" id="SSF54713">
    <property type="entry name" value="Elongation factor Ts (EF-Ts), dimerisation domain"/>
    <property type="match status" value="1"/>
</dbReference>
<feature type="region of interest" description="Involved in Mg(2+) ion dislocation from EF-Tu" evidence="6">
    <location>
        <begin position="92"/>
        <end position="95"/>
    </location>
</feature>
<dbReference type="PANTHER" id="PTHR11741:SF0">
    <property type="entry name" value="ELONGATION FACTOR TS, MITOCHONDRIAL"/>
    <property type="match status" value="1"/>
</dbReference>
<dbReference type="InterPro" id="IPR014039">
    <property type="entry name" value="Transl_elong_EFTs/EF1B_dimer"/>
</dbReference>
<dbReference type="STRING" id="661478.OP10G_4613"/>